<sequence>MAADPIGRTRPGGKERGRAATYGAILAASCLVAAPGPARAGSAAQRGQSLGLPVGAQIPHGVYWITTTNFGVRDTGPGVTPLNVNATTLAWATPWDILGGRLQLFAAGSYSAVRPQDGDWQSGLGQPLLAAQLAWDLGNDFGFSYLLGGYLPSQTGFVTQTSSLTHRFALSYVGNDWNLTGHLFYGQFLDTTSKSGVVYPDYMNLDLTATKKFGKWQVGGVAFASTDLPTGVAGARPQGQIAVGGLIGYNFGPVNLQAYVTRDLIDRNYGGRDTRAWLRAVVPLYQDKQEAAPGRTLVTREQSR</sequence>
<evidence type="ECO:0000313" key="1">
    <source>
        <dbReference type="EMBL" id="BAQ48500.1"/>
    </source>
</evidence>
<keyword evidence="1" id="KW-0614">Plasmid</keyword>
<dbReference type="RefSeq" id="WP_348273554.1">
    <property type="nucleotide sequence ID" value="NZ_AP014705.1"/>
</dbReference>
<dbReference type="AlphaFoldDB" id="A0A0C6FYK9"/>
<proteinExistence type="predicted"/>
<organism evidence="1 2">
    <name type="scientific">Methylobacterium aquaticum</name>
    <dbReference type="NCBI Taxonomy" id="270351"/>
    <lineage>
        <taxon>Bacteria</taxon>
        <taxon>Pseudomonadati</taxon>
        <taxon>Pseudomonadota</taxon>
        <taxon>Alphaproteobacteria</taxon>
        <taxon>Hyphomicrobiales</taxon>
        <taxon>Methylobacteriaceae</taxon>
        <taxon>Methylobacterium</taxon>
    </lineage>
</organism>
<gene>
    <name evidence="1" type="ORF">Maq22A_1p30755</name>
</gene>
<protein>
    <submittedName>
        <fullName evidence="1">CoxB-like protein</fullName>
    </submittedName>
</protein>
<reference evidence="1 2" key="1">
    <citation type="journal article" date="2015" name="Genome Announc.">
        <title>Complete Genome Sequence of Methylobacterium aquaticum Strain 22A, Isolated from Racomitrium japonicum Moss.</title>
        <authorList>
            <person name="Tani A."/>
            <person name="Ogura Y."/>
            <person name="Hayashi T."/>
            <person name="Kimbara K."/>
        </authorList>
    </citation>
    <scope>NUCLEOTIDE SEQUENCE [LARGE SCALE GENOMIC DNA]</scope>
    <source>
        <strain evidence="1 2">MA-22A</strain>
        <plasmid evidence="2">Plasmid pMaq22A_1p DNA</plasmid>
    </source>
</reference>
<reference evidence="2" key="2">
    <citation type="submission" date="2015-01" db="EMBL/GenBank/DDBJ databases">
        <title>Complete genome sequence of Methylobacterium aquaticum strain 22A.</title>
        <authorList>
            <person name="Tani A."/>
            <person name="Ogura Y."/>
            <person name="Hayashi T."/>
        </authorList>
    </citation>
    <scope>NUCLEOTIDE SEQUENCE [LARGE SCALE GENOMIC DNA]</scope>
    <source>
        <strain evidence="2">MA-22A</strain>
        <plasmid evidence="2">Plasmid pMaq22A_1p DNA</plasmid>
    </source>
</reference>
<evidence type="ECO:0000313" key="2">
    <source>
        <dbReference type="Proteomes" id="UP000061432"/>
    </source>
</evidence>
<dbReference type="PATRIC" id="fig|270351.10.peg.5463"/>
<geneLocation type="plasmid" evidence="2">
    <name>pMaq22A_1p DNA</name>
</geneLocation>
<accession>A0A0C6FYK9</accession>
<dbReference type="Proteomes" id="UP000061432">
    <property type="component" value="Plasmid pMaq22A_1p"/>
</dbReference>
<name>A0A0C6FYK9_9HYPH</name>
<dbReference type="EMBL" id="AP014705">
    <property type="protein sequence ID" value="BAQ48500.1"/>
    <property type="molecule type" value="Genomic_DNA"/>
</dbReference>
<dbReference type="KEGG" id="maqu:Maq22A_1p30755"/>